<keyword evidence="1" id="KW-0812">Transmembrane</keyword>
<dbReference type="EMBL" id="FTOD01000005">
    <property type="protein sequence ID" value="SIS82039.1"/>
    <property type="molecule type" value="Genomic_DNA"/>
</dbReference>
<reference evidence="3" key="1">
    <citation type="submission" date="2017-01" db="EMBL/GenBank/DDBJ databases">
        <authorList>
            <person name="Varghese N."/>
            <person name="Submissions S."/>
        </authorList>
    </citation>
    <scope>NUCLEOTIDE SEQUENCE [LARGE SCALE GENOMIC DNA]</scope>
    <source>
        <strain evidence="3">DSM 45196</strain>
    </source>
</reference>
<dbReference type="AlphaFoldDB" id="A0A1N7M7S2"/>
<gene>
    <name evidence="2" type="ORF">SAMN05421790_105254</name>
</gene>
<evidence type="ECO:0000256" key="1">
    <source>
        <dbReference type="SAM" id="Phobius"/>
    </source>
</evidence>
<keyword evidence="1" id="KW-0472">Membrane</keyword>
<protein>
    <submittedName>
        <fullName evidence="2">Uncharacterized protein</fullName>
    </submittedName>
</protein>
<organism evidence="2 3">
    <name type="scientific">Kroppenstedtia eburnea</name>
    <dbReference type="NCBI Taxonomy" id="714067"/>
    <lineage>
        <taxon>Bacteria</taxon>
        <taxon>Bacillati</taxon>
        <taxon>Bacillota</taxon>
        <taxon>Bacilli</taxon>
        <taxon>Bacillales</taxon>
        <taxon>Thermoactinomycetaceae</taxon>
        <taxon>Kroppenstedtia</taxon>
    </lineage>
</organism>
<evidence type="ECO:0000313" key="2">
    <source>
        <dbReference type="EMBL" id="SIS82039.1"/>
    </source>
</evidence>
<accession>A0A1N7M7S2</accession>
<keyword evidence="3" id="KW-1185">Reference proteome</keyword>
<keyword evidence="1" id="KW-1133">Transmembrane helix</keyword>
<name>A0A1N7M7S2_9BACL</name>
<proteinExistence type="predicted"/>
<feature type="transmembrane region" description="Helical" evidence="1">
    <location>
        <begin position="21"/>
        <end position="42"/>
    </location>
</feature>
<sequence length="51" mass="5700">MLKRRKDEFIPEDVENQEEPGVNLTLIGLGVWGLGIVAYVVMVRFGLINGL</sequence>
<dbReference type="Proteomes" id="UP000186795">
    <property type="component" value="Unassembled WGS sequence"/>
</dbReference>
<evidence type="ECO:0000313" key="3">
    <source>
        <dbReference type="Proteomes" id="UP000186795"/>
    </source>
</evidence>